<dbReference type="Proteomes" id="UP000078512">
    <property type="component" value="Unassembled WGS sequence"/>
</dbReference>
<dbReference type="AlphaFoldDB" id="A0A197K4T1"/>
<keyword evidence="3" id="KW-1185">Reference proteome</keyword>
<dbReference type="EMBL" id="KV442025">
    <property type="protein sequence ID" value="OAQ32490.1"/>
    <property type="molecule type" value="Genomic_DNA"/>
</dbReference>
<evidence type="ECO:0000313" key="2">
    <source>
        <dbReference type="EMBL" id="OAQ32490.1"/>
    </source>
</evidence>
<organism evidence="2 3">
    <name type="scientific">Linnemannia elongata AG-77</name>
    <dbReference type="NCBI Taxonomy" id="1314771"/>
    <lineage>
        <taxon>Eukaryota</taxon>
        <taxon>Fungi</taxon>
        <taxon>Fungi incertae sedis</taxon>
        <taxon>Mucoromycota</taxon>
        <taxon>Mortierellomycotina</taxon>
        <taxon>Mortierellomycetes</taxon>
        <taxon>Mortierellales</taxon>
        <taxon>Mortierellaceae</taxon>
        <taxon>Linnemannia</taxon>
    </lineage>
</organism>
<feature type="signal peptide" evidence="1">
    <location>
        <begin position="1"/>
        <end position="21"/>
    </location>
</feature>
<gene>
    <name evidence="2" type="ORF">K457DRAFT_135394</name>
</gene>
<evidence type="ECO:0000256" key="1">
    <source>
        <dbReference type="SAM" id="SignalP"/>
    </source>
</evidence>
<proteinExistence type="predicted"/>
<reference evidence="2 3" key="1">
    <citation type="submission" date="2016-05" db="EMBL/GenBank/DDBJ databases">
        <title>Genome sequencing reveals origins of a unique bacterial endosymbiosis in the earliest lineages of terrestrial Fungi.</title>
        <authorList>
            <consortium name="DOE Joint Genome Institute"/>
            <person name="Uehling J."/>
            <person name="Gryganskyi A."/>
            <person name="Hameed K."/>
            <person name="Tschaplinski T."/>
            <person name="Misztal P."/>
            <person name="Wu S."/>
            <person name="Desiro A."/>
            <person name="Vande Pol N."/>
            <person name="Du Z.-Y."/>
            <person name="Zienkiewicz A."/>
            <person name="Zienkiewicz K."/>
            <person name="Morin E."/>
            <person name="Tisserant E."/>
            <person name="Splivallo R."/>
            <person name="Hainaut M."/>
            <person name="Henrissat B."/>
            <person name="Ohm R."/>
            <person name="Kuo A."/>
            <person name="Yan J."/>
            <person name="Lipzen A."/>
            <person name="Nolan M."/>
            <person name="Labutti K."/>
            <person name="Barry K."/>
            <person name="Goldstein A."/>
            <person name="Labbe J."/>
            <person name="Schadt C."/>
            <person name="Tuskan G."/>
            <person name="Grigoriev I."/>
            <person name="Martin F."/>
            <person name="Vilgalys R."/>
            <person name="Bonito G."/>
        </authorList>
    </citation>
    <scope>NUCLEOTIDE SEQUENCE [LARGE SCALE GENOMIC DNA]</scope>
    <source>
        <strain evidence="2 3">AG-77</strain>
    </source>
</reference>
<name>A0A197K4T1_9FUNG</name>
<protein>
    <submittedName>
        <fullName evidence="2">Uncharacterized protein</fullName>
    </submittedName>
</protein>
<evidence type="ECO:0000313" key="3">
    <source>
        <dbReference type="Proteomes" id="UP000078512"/>
    </source>
</evidence>
<keyword evidence="1" id="KW-0732">Signal</keyword>
<sequence length="98" mass="11419">MHDKRIIVLVSLALLVSSALADMLPREKWVRWGIDDCNGDPECWKELLTTGDEEMELHFCEDQNRPEPIFFKDGPWWDDICEIIPDPPHDAEFICGYT</sequence>
<feature type="chain" id="PRO_5008276571" evidence="1">
    <location>
        <begin position="22"/>
        <end position="98"/>
    </location>
</feature>
<accession>A0A197K4T1</accession>